<dbReference type="GO" id="GO:0008270">
    <property type="term" value="F:zinc ion binding"/>
    <property type="evidence" value="ECO:0007669"/>
    <property type="project" value="UniProtKB-UniRule"/>
</dbReference>
<feature type="binding site" evidence="9">
    <location>
        <position position="178"/>
    </location>
    <ligand>
        <name>substrate</name>
    </ligand>
</feature>
<evidence type="ECO:0000256" key="9">
    <source>
        <dbReference type="HAMAP-Rule" id="MF_00540"/>
    </source>
</evidence>
<keyword evidence="2 9" id="KW-0479">Metal-binding</keyword>
<dbReference type="FunFam" id="3.20.20.140:FF:000020">
    <property type="entry name" value="Adenosine deaminase"/>
    <property type="match status" value="1"/>
</dbReference>
<dbReference type="Proteomes" id="UP000284057">
    <property type="component" value="Unassembled WGS sequence"/>
</dbReference>
<dbReference type="InterPro" id="IPR028893">
    <property type="entry name" value="A_deaminase"/>
</dbReference>
<dbReference type="GO" id="GO:0009117">
    <property type="term" value="P:nucleotide metabolic process"/>
    <property type="evidence" value="ECO:0007669"/>
    <property type="project" value="UniProtKB-KW"/>
</dbReference>
<dbReference type="PANTHER" id="PTHR11409:SF43">
    <property type="entry name" value="ADENOSINE DEAMINASE"/>
    <property type="match status" value="1"/>
</dbReference>
<dbReference type="GO" id="GO:0043103">
    <property type="term" value="P:hypoxanthine salvage"/>
    <property type="evidence" value="ECO:0007669"/>
    <property type="project" value="TreeGrafter"/>
</dbReference>
<protein>
    <recommendedName>
        <fullName evidence="1 9">Adenosine deaminase</fullName>
        <ecNumber evidence="1 9">3.5.4.4</ecNumber>
    </recommendedName>
    <alternativeName>
        <fullName evidence="6 9">Adenosine aminohydrolase</fullName>
    </alternativeName>
</protein>
<evidence type="ECO:0000313" key="12">
    <source>
        <dbReference type="Proteomes" id="UP000284057"/>
    </source>
</evidence>
<feature type="binding site" evidence="9">
    <location>
        <position position="19"/>
    </location>
    <ligand>
        <name>Zn(2+)</name>
        <dbReference type="ChEBI" id="CHEBI:29105"/>
        <note>catalytic</note>
    </ligand>
</feature>
<keyword evidence="12" id="KW-1185">Reference proteome</keyword>
<comment type="cofactor">
    <cofactor evidence="9">
        <name>Zn(2+)</name>
        <dbReference type="ChEBI" id="CHEBI:29105"/>
    </cofactor>
    <text evidence="9">Binds 1 zinc ion per subunit.</text>
</comment>
<comment type="catalytic activity">
    <reaction evidence="7">
        <text>adenosine + H2O + H(+) = inosine + NH4(+)</text>
        <dbReference type="Rhea" id="RHEA:24408"/>
        <dbReference type="ChEBI" id="CHEBI:15377"/>
        <dbReference type="ChEBI" id="CHEBI:15378"/>
        <dbReference type="ChEBI" id="CHEBI:16335"/>
        <dbReference type="ChEBI" id="CHEBI:17596"/>
        <dbReference type="ChEBI" id="CHEBI:28938"/>
        <dbReference type="EC" id="3.5.4.4"/>
    </reaction>
    <physiologicalReaction direction="left-to-right" evidence="7">
        <dbReference type="Rhea" id="RHEA:24409"/>
    </physiologicalReaction>
</comment>
<evidence type="ECO:0000256" key="5">
    <source>
        <dbReference type="ARBA" id="ARBA00023080"/>
    </source>
</evidence>
<feature type="binding site" evidence="9">
    <location>
        <position position="17"/>
    </location>
    <ligand>
        <name>Zn(2+)</name>
        <dbReference type="ChEBI" id="CHEBI:29105"/>
        <note>catalytic</note>
    </ligand>
</feature>
<dbReference type="EMBL" id="QUAL01000173">
    <property type="protein sequence ID" value="RIQ20322.1"/>
    <property type="molecule type" value="Genomic_DNA"/>
</dbReference>
<evidence type="ECO:0000256" key="8">
    <source>
        <dbReference type="ARBA" id="ARBA00049213"/>
    </source>
</evidence>
<dbReference type="GO" id="GO:0046103">
    <property type="term" value="P:inosine biosynthetic process"/>
    <property type="evidence" value="ECO:0007669"/>
    <property type="project" value="TreeGrafter"/>
</dbReference>
<organism evidence="11 12">
    <name type="scientific">Jiangella rhizosphaerae</name>
    <dbReference type="NCBI Taxonomy" id="2293569"/>
    <lineage>
        <taxon>Bacteria</taxon>
        <taxon>Bacillati</taxon>
        <taxon>Actinomycetota</taxon>
        <taxon>Actinomycetes</taxon>
        <taxon>Jiangellales</taxon>
        <taxon>Jiangellaceae</taxon>
        <taxon>Jiangella</taxon>
    </lineage>
</organism>
<dbReference type="GO" id="GO:0004000">
    <property type="term" value="F:adenosine deaminase activity"/>
    <property type="evidence" value="ECO:0007669"/>
    <property type="project" value="UniProtKB-UniRule"/>
</dbReference>
<proteinExistence type="inferred from homology"/>
<evidence type="ECO:0000256" key="7">
    <source>
        <dbReference type="ARBA" id="ARBA00047989"/>
    </source>
</evidence>
<keyword evidence="5 9" id="KW-0546">Nucleotide metabolism</keyword>
<dbReference type="GO" id="GO:0005829">
    <property type="term" value="C:cytosol"/>
    <property type="evidence" value="ECO:0007669"/>
    <property type="project" value="TreeGrafter"/>
</dbReference>
<evidence type="ECO:0000256" key="3">
    <source>
        <dbReference type="ARBA" id="ARBA00022801"/>
    </source>
</evidence>
<evidence type="ECO:0000256" key="2">
    <source>
        <dbReference type="ARBA" id="ARBA00022723"/>
    </source>
</evidence>
<dbReference type="NCBIfam" id="NF006847">
    <property type="entry name" value="PRK09358.1-2"/>
    <property type="match status" value="1"/>
</dbReference>
<feature type="site" description="Important for catalytic activity" evidence="9">
    <location>
        <position position="229"/>
    </location>
</feature>
<feature type="binding site" evidence="9">
    <location>
        <position position="205"/>
    </location>
    <ligand>
        <name>Zn(2+)</name>
        <dbReference type="ChEBI" id="CHEBI:29105"/>
        <note>catalytic</note>
    </ligand>
</feature>
<comment type="similarity">
    <text evidence="9">Belongs to the metallo-dependent hydrolases superfamily. Adenosine and AMP deaminases family. Adenosine deaminase subfamily.</text>
</comment>
<dbReference type="SUPFAM" id="SSF51556">
    <property type="entry name" value="Metallo-dependent hydrolases"/>
    <property type="match status" value="1"/>
</dbReference>
<dbReference type="Pfam" id="PF00962">
    <property type="entry name" value="A_deaminase"/>
    <property type="match status" value="1"/>
</dbReference>
<dbReference type="Gene3D" id="3.20.20.140">
    <property type="entry name" value="Metal-dependent hydrolases"/>
    <property type="match status" value="1"/>
</dbReference>
<dbReference type="RefSeq" id="WP_119661298.1">
    <property type="nucleotide sequence ID" value="NZ_QUAL01000173.1"/>
</dbReference>
<evidence type="ECO:0000313" key="11">
    <source>
        <dbReference type="EMBL" id="RIQ20322.1"/>
    </source>
</evidence>
<dbReference type="AlphaFoldDB" id="A0A418KMY7"/>
<evidence type="ECO:0000256" key="4">
    <source>
        <dbReference type="ARBA" id="ARBA00022833"/>
    </source>
</evidence>
<dbReference type="NCBIfam" id="TIGR01430">
    <property type="entry name" value="aden_deam"/>
    <property type="match status" value="1"/>
</dbReference>
<accession>A0A418KMY7</accession>
<dbReference type="HAMAP" id="MF_00540">
    <property type="entry name" value="A_deaminase"/>
    <property type="match status" value="1"/>
</dbReference>
<keyword evidence="3 9" id="KW-0378">Hydrolase</keyword>
<feature type="binding site" evidence="9">
    <location>
        <position position="19"/>
    </location>
    <ligand>
        <name>substrate</name>
    </ligand>
</feature>
<evidence type="ECO:0000256" key="1">
    <source>
        <dbReference type="ARBA" id="ARBA00012784"/>
    </source>
</evidence>
<dbReference type="InterPro" id="IPR001365">
    <property type="entry name" value="A_deaminase_dom"/>
</dbReference>
<evidence type="ECO:0000259" key="10">
    <source>
        <dbReference type="Pfam" id="PF00962"/>
    </source>
</evidence>
<dbReference type="EC" id="3.5.4.4" evidence="1 9"/>
<evidence type="ECO:0000256" key="6">
    <source>
        <dbReference type="ARBA" id="ARBA00031852"/>
    </source>
</evidence>
<comment type="function">
    <text evidence="9">Catalyzes the hydrolytic deamination of adenosine and 2-deoxyadenosine.</text>
</comment>
<feature type="active site" description="Proton donor" evidence="9">
    <location>
        <position position="208"/>
    </location>
</feature>
<dbReference type="GO" id="GO:0006154">
    <property type="term" value="P:adenosine catabolic process"/>
    <property type="evidence" value="ECO:0007669"/>
    <property type="project" value="TreeGrafter"/>
</dbReference>
<comment type="caution">
    <text evidence="9">Lacks conserved residue(s) required for the propagation of feature annotation.</text>
</comment>
<dbReference type="InterPro" id="IPR006330">
    <property type="entry name" value="Ado/ade_deaminase"/>
</dbReference>
<gene>
    <name evidence="9" type="primary">add</name>
    <name evidence="11" type="ORF">DY240_18400</name>
</gene>
<dbReference type="GO" id="GO:0046936">
    <property type="term" value="F:2'-deoxyadenosine deaminase activity"/>
    <property type="evidence" value="ECO:0007669"/>
    <property type="project" value="RHEA"/>
</dbReference>
<feature type="domain" description="Adenosine deaminase" evidence="10">
    <location>
        <begin position="12"/>
        <end position="351"/>
    </location>
</feature>
<reference evidence="11 12" key="1">
    <citation type="submission" date="2018-09" db="EMBL/GenBank/DDBJ databases">
        <title>Isolation, diversity and antifungal activity of actinobacteria from wheat.</title>
        <authorList>
            <person name="Han C."/>
        </authorList>
    </citation>
    <scope>NUCLEOTIDE SEQUENCE [LARGE SCALE GENOMIC DNA]</scope>
    <source>
        <strain evidence="11 12">NEAU-YY265</strain>
    </source>
</reference>
<comment type="catalytic activity">
    <reaction evidence="8">
        <text>2'-deoxyadenosine + H2O + H(+) = 2'-deoxyinosine + NH4(+)</text>
        <dbReference type="Rhea" id="RHEA:28190"/>
        <dbReference type="ChEBI" id="CHEBI:15377"/>
        <dbReference type="ChEBI" id="CHEBI:15378"/>
        <dbReference type="ChEBI" id="CHEBI:17256"/>
        <dbReference type="ChEBI" id="CHEBI:28938"/>
        <dbReference type="ChEBI" id="CHEBI:28997"/>
        <dbReference type="EC" id="3.5.4.4"/>
    </reaction>
    <physiologicalReaction direction="left-to-right" evidence="8">
        <dbReference type="Rhea" id="RHEA:28191"/>
    </physiologicalReaction>
</comment>
<keyword evidence="4 9" id="KW-0862">Zinc</keyword>
<feature type="binding site" evidence="9">
    <location>
        <position position="21"/>
    </location>
    <ligand>
        <name>substrate</name>
    </ligand>
</feature>
<sequence>MPPTDAEILAAPKVLLHDHLDGGLRPATVLELAAEIGHELPAADEQSLRLWFTDAADSGSLERYLTTFEHTVAVMQTPDALVRVAAECAEDLAADGVVYAEVRYAPEQHLNGSLSLDEVVAAVEQGFRLGETRAAAAGRPIRVATLLTAMRHAARSREIAELAVRYREAGVVGFDIAGAEAGFPPTRHLDAFEYLRRENAHFTIHAGEAFGLPSIWEALQWCGADRLGHGVRIIDDVEVRPDGTVKLGRLAAYVRDKRIPLELCPSSNIQTGAAGSIAEHPIGLLARLRFRVTVNTDNRLMSGTSMSREFALLADAFGYDLPDFEWFTVNALKSAFIPFDQRLALINDVVKPGYAALGAQRAFDRVRAAGTAERLSPRSA</sequence>
<feature type="binding site" evidence="9">
    <location>
        <position position="297"/>
    </location>
    <ligand>
        <name>Zn(2+)</name>
        <dbReference type="ChEBI" id="CHEBI:29105"/>
        <note>catalytic</note>
    </ligand>
</feature>
<dbReference type="PANTHER" id="PTHR11409">
    <property type="entry name" value="ADENOSINE DEAMINASE"/>
    <property type="match status" value="1"/>
</dbReference>
<comment type="caution">
    <text evidence="11">The sequence shown here is derived from an EMBL/GenBank/DDBJ whole genome shotgun (WGS) entry which is preliminary data.</text>
</comment>
<name>A0A418KMY7_9ACTN</name>
<dbReference type="InterPro" id="IPR032466">
    <property type="entry name" value="Metal_Hydrolase"/>
</dbReference>
<dbReference type="OrthoDB" id="9779574at2"/>
<dbReference type="GO" id="GO:0009168">
    <property type="term" value="P:purine ribonucleoside monophosphate biosynthetic process"/>
    <property type="evidence" value="ECO:0007669"/>
    <property type="project" value="UniProtKB-UniRule"/>
</dbReference>